<feature type="domain" description="Clp R" evidence="3">
    <location>
        <begin position="100"/>
        <end position="248"/>
    </location>
</feature>
<dbReference type="SUPFAM" id="SSF81923">
    <property type="entry name" value="Double Clp-N motif"/>
    <property type="match status" value="1"/>
</dbReference>
<dbReference type="InterPro" id="IPR051650">
    <property type="entry name" value="SL_signaling_regulator"/>
</dbReference>
<feature type="transmembrane region" description="Helical" evidence="2">
    <location>
        <begin position="29"/>
        <end position="51"/>
    </location>
</feature>
<evidence type="ECO:0000313" key="5">
    <source>
        <dbReference type="Proteomes" id="UP001054252"/>
    </source>
</evidence>
<evidence type="ECO:0000256" key="1">
    <source>
        <dbReference type="PROSITE-ProRule" id="PRU01251"/>
    </source>
</evidence>
<dbReference type="InterPro" id="IPR010658">
    <property type="entry name" value="Nodulin-like"/>
</dbReference>
<reference evidence="4 5" key="1">
    <citation type="journal article" date="2021" name="Commun. Biol.">
        <title>The genome of Shorea leprosula (Dipterocarpaceae) highlights the ecological relevance of drought in aseasonal tropical rainforests.</title>
        <authorList>
            <person name="Ng K.K.S."/>
            <person name="Kobayashi M.J."/>
            <person name="Fawcett J.A."/>
            <person name="Hatakeyama M."/>
            <person name="Paape T."/>
            <person name="Ng C.H."/>
            <person name="Ang C.C."/>
            <person name="Tnah L.H."/>
            <person name="Lee C.T."/>
            <person name="Nishiyama T."/>
            <person name="Sese J."/>
            <person name="O'Brien M.J."/>
            <person name="Copetti D."/>
            <person name="Mohd Noor M.I."/>
            <person name="Ong R.C."/>
            <person name="Putra M."/>
            <person name="Sireger I.Z."/>
            <person name="Indrioko S."/>
            <person name="Kosugi Y."/>
            <person name="Izuno A."/>
            <person name="Isagi Y."/>
            <person name="Lee S.L."/>
            <person name="Shimizu K.K."/>
        </authorList>
    </citation>
    <scope>NUCLEOTIDE SEQUENCE [LARGE SCALE GENOMIC DNA]</scope>
    <source>
        <strain evidence="4">214</strain>
    </source>
</reference>
<name>A0AAV5LYT6_9ROSI</name>
<protein>
    <recommendedName>
        <fullName evidence="3">Clp R domain-containing protein</fullName>
    </recommendedName>
</protein>
<dbReference type="EMBL" id="BPVZ01000156">
    <property type="protein sequence ID" value="GKV42224.1"/>
    <property type="molecule type" value="Genomic_DNA"/>
</dbReference>
<evidence type="ECO:0000259" key="3">
    <source>
        <dbReference type="PROSITE" id="PS51903"/>
    </source>
</evidence>
<feature type="transmembrane region" description="Helical" evidence="2">
    <location>
        <begin position="58"/>
        <end position="78"/>
    </location>
</feature>
<dbReference type="PANTHER" id="PTHR43572">
    <property type="entry name" value="CHAPERONE PROTEIN CLPD, CHLOROPLASTIC"/>
    <property type="match status" value="1"/>
</dbReference>
<dbReference type="Proteomes" id="UP001054252">
    <property type="component" value="Unassembled WGS sequence"/>
</dbReference>
<accession>A0AAV5LYT6</accession>
<feature type="transmembrane region" description="Helical" evidence="2">
    <location>
        <begin position="425"/>
        <end position="443"/>
    </location>
</feature>
<dbReference type="PROSITE" id="PS51903">
    <property type="entry name" value="CLP_R"/>
    <property type="match status" value="1"/>
</dbReference>
<feature type="transmembrane region" description="Helical" evidence="2">
    <location>
        <begin position="476"/>
        <end position="494"/>
    </location>
</feature>
<gene>
    <name evidence="4" type="ORF">SLEP1_g49656</name>
</gene>
<evidence type="ECO:0000313" key="4">
    <source>
        <dbReference type="EMBL" id="GKV42224.1"/>
    </source>
</evidence>
<dbReference type="Pfam" id="PF06813">
    <property type="entry name" value="Nodulin-like"/>
    <property type="match status" value="1"/>
</dbReference>
<keyword evidence="2" id="KW-0472">Membrane</keyword>
<keyword evidence="5" id="KW-1185">Reference proteome</keyword>
<dbReference type="AlphaFoldDB" id="A0AAV5LYT6"/>
<feature type="transmembrane region" description="Helical" evidence="2">
    <location>
        <begin position="455"/>
        <end position="470"/>
    </location>
</feature>
<dbReference type="PANTHER" id="PTHR43572:SF49">
    <property type="entry name" value="PROTEIN SMAX1-LIKE 8"/>
    <property type="match status" value="1"/>
</dbReference>
<organism evidence="4 5">
    <name type="scientific">Rubroshorea leprosula</name>
    <dbReference type="NCBI Taxonomy" id="152421"/>
    <lineage>
        <taxon>Eukaryota</taxon>
        <taxon>Viridiplantae</taxon>
        <taxon>Streptophyta</taxon>
        <taxon>Embryophyta</taxon>
        <taxon>Tracheophyta</taxon>
        <taxon>Spermatophyta</taxon>
        <taxon>Magnoliopsida</taxon>
        <taxon>eudicotyledons</taxon>
        <taxon>Gunneridae</taxon>
        <taxon>Pentapetalae</taxon>
        <taxon>rosids</taxon>
        <taxon>malvids</taxon>
        <taxon>Malvales</taxon>
        <taxon>Dipterocarpaceae</taxon>
        <taxon>Rubroshorea</taxon>
    </lineage>
</organism>
<comment type="caution">
    <text evidence="4">The sequence shown here is derived from an EMBL/GenBank/DDBJ whole genome shotgun (WGS) entry which is preliminary data.</text>
</comment>
<sequence>MYSPVHSFVQLATKLFSTTWNLPKSSGPIVGILKGFAGLSGAILTQIYAMINAPKETTLILMVAVGPSMVVIALMFIFDRTGQLVQPMEKRGGVEDCTMARQCLTPEAANALDEAVGVARRRGHAQTTSLHAVLALLSLSSSPLREACVPARNAAHSPRLQFKALDLCLSVSLDRVPSSQQVGHEPPVSNPLMAAIKRSQANQRRQPKNFHLYRDISQQNLSNISCIKVEASFWSSEIKLAIIRPLPNLLRYPRPRGPPVFLCNLENSNPDNDRGPRRSFSFPFPSFAAFFDGEENCRRIGEVLARRRNPLLVGICARDTLTSFIDSVEKKKDGILAKEISGSNVIGIDSDVSRFINGDVSIRLKTRSLLRWTFFQHQKGKNELRSCKQNFFQATTKEAVRGKKKRGTLREEDFTLLQALGKADFWLMFISLVLAAGFHLTVINNMGKDYSTSKMPSMVIMAIGFLYYAIGRPGQIYVLTLFVGLGYGGHWAIVRHLN</sequence>
<proteinExistence type="predicted"/>
<dbReference type="InterPro" id="IPR004176">
    <property type="entry name" value="Clp_R_N"/>
</dbReference>
<dbReference type="InterPro" id="IPR036628">
    <property type="entry name" value="Clp_N_dom_sf"/>
</dbReference>
<evidence type="ECO:0000256" key="2">
    <source>
        <dbReference type="SAM" id="Phobius"/>
    </source>
</evidence>
<keyword evidence="2" id="KW-1133">Transmembrane helix</keyword>
<keyword evidence="2" id="KW-0812">Transmembrane</keyword>
<keyword evidence="1" id="KW-0677">Repeat</keyword>
<dbReference type="Gene3D" id="1.10.1780.10">
    <property type="entry name" value="Clp, N-terminal domain"/>
    <property type="match status" value="1"/>
</dbReference>